<proteinExistence type="inferred from homology"/>
<dbReference type="GO" id="GO:0003677">
    <property type="term" value="F:DNA binding"/>
    <property type="evidence" value="ECO:0007669"/>
    <property type="project" value="UniProtKB-UniRule"/>
</dbReference>
<dbReference type="GO" id="GO:0015074">
    <property type="term" value="P:DNA integration"/>
    <property type="evidence" value="ECO:0007669"/>
    <property type="project" value="UniProtKB-KW"/>
</dbReference>
<dbReference type="EMBL" id="FPIP01000002">
    <property type="protein sequence ID" value="SFW21297.1"/>
    <property type="molecule type" value="Genomic_DNA"/>
</dbReference>
<reference evidence="10" key="1">
    <citation type="submission" date="2016-11" db="EMBL/GenBank/DDBJ databases">
        <authorList>
            <person name="Varghese N."/>
            <person name="Submissions S."/>
        </authorList>
    </citation>
    <scope>NUCLEOTIDE SEQUENCE [LARGE SCALE GENOMIC DNA]</scope>
    <source>
        <strain evidence="10">YL228</strain>
    </source>
</reference>
<evidence type="ECO:0000256" key="2">
    <source>
        <dbReference type="ARBA" id="ARBA00008857"/>
    </source>
</evidence>
<evidence type="ECO:0000259" key="7">
    <source>
        <dbReference type="PROSITE" id="PS51898"/>
    </source>
</evidence>
<dbReference type="CDD" id="cd01189">
    <property type="entry name" value="INT_ICEBs1_C_like"/>
    <property type="match status" value="1"/>
</dbReference>
<dbReference type="GO" id="GO:0006310">
    <property type="term" value="P:DNA recombination"/>
    <property type="evidence" value="ECO:0007669"/>
    <property type="project" value="UniProtKB-KW"/>
</dbReference>
<dbReference type="PROSITE" id="PS51900">
    <property type="entry name" value="CB"/>
    <property type="match status" value="1"/>
</dbReference>
<keyword evidence="3" id="KW-0229">DNA integration</keyword>
<evidence type="ECO:0000259" key="8">
    <source>
        <dbReference type="PROSITE" id="PS51900"/>
    </source>
</evidence>
<feature type="domain" description="Tyr recombinase" evidence="7">
    <location>
        <begin position="186"/>
        <end position="392"/>
    </location>
</feature>
<dbReference type="SUPFAM" id="SSF56349">
    <property type="entry name" value="DNA breaking-rejoining enzymes"/>
    <property type="match status" value="1"/>
</dbReference>
<comment type="function">
    <text evidence="1">Site-specific tyrosine recombinase, which acts by catalyzing the cutting and rejoining of the recombining DNA molecules.</text>
</comment>
<dbReference type="InterPro" id="IPR013762">
    <property type="entry name" value="Integrase-like_cat_sf"/>
</dbReference>
<evidence type="ECO:0000256" key="1">
    <source>
        <dbReference type="ARBA" id="ARBA00003283"/>
    </source>
</evidence>
<dbReference type="PANTHER" id="PTHR30349">
    <property type="entry name" value="PHAGE INTEGRASE-RELATED"/>
    <property type="match status" value="1"/>
</dbReference>
<evidence type="ECO:0000313" key="9">
    <source>
        <dbReference type="EMBL" id="SFW21297.1"/>
    </source>
</evidence>
<protein>
    <submittedName>
        <fullName evidence="9">Site-specific recombinase XerD</fullName>
    </submittedName>
</protein>
<accession>A0A1K1ME09</accession>
<evidence type="ECO:0000256" key="5">
    <source>
        <dbReference type="ARBA" id="ARBA00023172"/>
    </source>
</evidence>
<dbReference type="InterPro" id="IPR044068">
    <property type="entry name" value="CB"/>
</dbReference>
<sequence length="406" mass="45353">MSKGGNGTGTVYKPKYPSKNLPFRAEVWITDLSRPSGKRRISKNFKKKSQAEDWRDETVRKYGNHNNSGICDNDITLAEWLIYWLKTFCLNIKESTRTGYACYINQHIAQNKIGRIRLKNLNVCNLQAFIGYLLTDGNIRDGGGMSPKTVRSLILMVRKSLRTAIGAGIIDKNAADYVVLPKLEQKPVEYLNVDQIKALIETSRGERWEIFFPLAFMTGCRIGELAALRRSSLRTENGITYLAIEGSLNRITNRDLSSDKKTVLRVGPTKNSKSRQIPLSDELVKLLHDHFRRQDMDAVRACGAYERDPFVFSNELGGFVDPQTIRVWSQAIAQKAGIESFHPHLLRKSFATIGAANMDLKQLSAILGHSSLNVSACYYIGSDLATKSTALAGMNAVCNELINNAG</sequence>
<comment type="similarity">
    <text evidence="2">Belongs to the 'phage' integrase family.</text>
</comment>
<gene>
    <name evidence="9" type="ORF">SAMN02910280_1101</name>
</gene>
<dbReference type="InterPro" id="IPR011010">
    <property type="entry name" value="DNA_brk_join_enz"/>
</dbReference>
<dbReference type="InterPro" id="IPR010998">
    <property type="entry name" value="Integrase_recombinase_N"/>
</dbReference>
<dbReference type="Gene3D" id="1.10.443.10">
    <property type="entry name" value="Intergrase catalytic core"/>
    <property type="match status" value="1"/>
</dbReference>
<dbReference type="Pfam" id="PF00589">
    <property type="entry name" value="Phage_integrase"/>
    <property type="match status" value="1"/>
</dbReference>
<evidence type="ECO:0000256" key="3">
    <source>
        <dbReference type="ARBA" id="ARBA00022908"/>
    </source>
</evidence>
<dbReference type="RefSeq" id="WP_072299470.1">
    <property type="nucleotide sequence ID" value="NZ_FPIP01000002.1"/>
</dbReference>
<keyword evidence="5" id="KW-0233">DNA recombination</keyword>
<dbReference type="Proteomes" id="UP000183461">
    <property type="component" value="Unassembled WGS sequence"/>
</dbReference>
<dbReference type="InterPro" id="IPR004107">
    <property type="entry name" value="Integrase_SAM-like_N"/>
</dbReference>
<evidence type="ECO:0000313" key="10">
    <source>
        <dbReference type="Proteomes" id="UP000183461"/>
    </source>
</evidence>
<dbReference type="PROSITE" id="PS51898">
    <property type="entry name" value="TYR_RECOMBINASE"/>
    <property type="match status" value="1"/>
</dbReference>
<dbReference type="InterPro" id="IPR050090">
    <property type="entry name" value="Tyrosine_recombinase_XerCD"/>
</dbReference>
<dbReference type="Pfam" id="PF14659">
    <property type="entry name" value="Phage_int_SAM_3"/>
    <property type="match status" value="1"/>
</dbReference>
<keyword evidence="4 6" id="KW-0238">DNA-binding</keyword>
<dbReference type="Gene3D" id="1.10.150.130">
    <property type="match status" value="1"/>
</dbReference>
<organism evidence="9 10">
    <name type="scientific">Ruminococcus flavefaciens</name>
    <dbReference type="NCBI Taxonomy" id="1265"/>
    <lineage>
        <taxon>Bacteria</taxon>
        <taxon>Bacillati</taxon>
        <taxon>Bacillota</taxon>
        <taxon>Clostridia</taxon>
        <taxon>Eubacteriales</taxon>
        <taxon>Oscillospiraceae</taxon>
        <taxon>Ruminococcus</taxon>
    </lineage>
</organism>
<name>A0A1K1ME09_RUMFL</name>
<evidence type="ECO:0000256" key="6">
    <source>
        <dbReference type="PROSITE-ProRule" id="PRU01248"/>
    </source>
</evidence>
<feature type="domain" description="Core-binding (CB)" evidence="8">
    <location>
        <begin position="75"/>
        <end position="165"/>
    </location>
</feature>
<evidence type="ECO:0000256" key="4">
    <source>
        <dbReference type="ARBA" id="ARBA00023125"/>
    </source>
</evidence>
<dbReference type="InterPro" id="IPR002104">
    <property type="entry name" value="Integrase_catalytic"/>
</dbReference>
<dbReference type="AlphaFoldDB" id="A0A1K1ME09"/>
<dbReference type="PANTHER" id="PTHR30349:SF64">
    <property type="entry name" value="PROPHAGE INTEGRASE INTD-RELATED"/>
    <property type="match status" value="1"/>
</dbReference>